<dbReference type="Pfam" id="PF18962">
    <property type="entry name" value="Por_Secre_tail"/>
    <property type="match status" value="1"/>
</dbReference>
<keyword evidence="3" id="KW-1015">Disulfide bond</keyword>
<sequence>MRRKVLRRLIPLLLTVLSTATLLAQGKLPVITDQARASATAKVQGQSKAQKVVQPAATSRTLAGGTDLLVNNNNGASGTQQFTQSETSILAFGNNVVIGFNDAGSNAGSANHFTGWSYSSDGGATFTDGGVLPPSAGGDAGDPALARNNTTGRIYFATLGFTDGNIIQVFRSDDNGITWSSPVNATPGGSSEDKEWIAVDNNAGGGNGNVYLLARNFGSGNGIYLYRSTDNGLTFGPSGGTLIASGAAGNVQGAYVVIAPDHAVYAFYFDQVTKQIKVRKSTDQGITFGATVVVASGLIGGTNGDLGLTGIRQGTSTPSGFRSSEFPHAAVNPVSGNLYVIYDNKGAGADKADVFLSQSTDGGATWSAPLKVNDDATTTDQWQPTIAVMPDGSQLGVFYYSRQEDASNNLFKYYGRIARISGASLTFDPSFAVSDVPSLPEFGRDAVINSVYMGDYNVAVAAGNYFHVVWSDNRDDLAGGAPRKDPNVYYDKIFSPSTTPGKIIFVSPTSIDFGDVAVGHTAGPFAVTVSNTGDQPLTVNSISSPGGDFALSGLPPLPAVIPSLGSVSFNVSFTPSSAGPKTASFTINSNADNTPTVTVNLQGNGVPPPPNDDCINAVTVGCGSSVAGNTSFAALDAAPTCNGVSITAPGVWYKITGTGYPVTASTCTGTFFDTKLSVYSGTCGSLTCVTANDNACGQLAAVTWNTTSGTDYYILVHGGGTSKGNFTLTISCPPIIKVTPSPLVINLPSPTTGSGVLNISNIAPAGSQTLFWTTASGAYQFKTSDMSGGPVFNWIDIRSDGTLLTPVDRQEATEGEDEKEVGENDEDGLSLGDDNGVEVPLPFNFPFFGQFKNKIVIASNGYLTFGSTDNAFSNTTIPNASQPNDLIAPFWDDLDPTRGGTVHYRSSPTQFIVQYTNIRRFGNPLQPPTTFEVILNSDGTILYQYLDMQGTLNSATVGIEDATGVTGVQVAFNQAFIHNNLAVSFSQPIACSWITSITPAAGTTTAGSSTPVTVAVDATGLLCGATYNCSVTVTNNSANSPSVTVPVVLNIAKDPCSITAVPSNNVYTGGVPTNLYLGYGPQSLTLNVNAPACGAPYTYAWSGGPGLSNYNTANPVFTATVAGTFTFTVNVTNAAGYNSTCSVTIHVYDVRVPGNGNKVYLCHKPLGNMGNGQTIAISVNAVPDHLLTHPGDHLGSCDLVIASSRNELLVTKETMLEGSGALAYPNPNKGSFTVQLNNYKAGKVEIRIINRTGAVMERRSVDVTGKGQVVNFNLKSPAEGLYYVQIIGAEGTQSTKLLVNH</sequence>
<feature type="signal peptide" evidence="5">
    <location>
        <begin position="1"/>
        <end position="24"/>
    </location>
</feature>
<evidence type="ECO:0000313" key="8">
    <source>
        <dbReference type="Proteomes" id="UP000321204"/>
    </source>
</evidence>
<protein>
    <submittedName>
        <fullName evidence="7">Choice-of-anchor D domain-containing protein</fullName>
    </submittedName>
</protein>
<dbReference type="InterPro" id="IPR013783">
    <property type="entry name" value="Ig-like_fold"/>
</dbReference>
<feature type="compositionally biased region" description="Acidic residues" evidence="4">
    <location>
        <begin position="813"/>
        <end position="828"/>
    </location>
</feature>
<dbReference type="InterPro" id="IPR003886">
    <property type="entry name" value="NIDO_dom"/>
</dbReference>
<dbReference type="NCBIfam" id="NF012200">
    <property type="entry name" value="choice_anch_D"/>
    <property type="match status" value="1"/>
</dbReference>
<feature type="domain" description="PKD" evidence="6">
    <location>
        <begin position="1080"/>
        <end position="1147"/>
    </location>
</feature>
<dbReference type="PANTHER" id="PTHR13802">
    <property type="entry name" value="MUCIN 4-RELATED"/>
    <property type="match status" value="1"/>
</dbReference>
<dbReference type="KEGG" id="fgg:FSB75_01315"/>
<dbReference type="GO" id="GO:0005737">
    <property type="term" value="C:cytoplasm"/>
    <property type="evidence" value="ECO:0007669"/>
    <property type="project" value="UniProtKB-SubCell"/>
</dbReference>
<dbReference type="NCBIfam" id="TIGR04183">
    <property type="entry name" value="Por_Secre_tail"/>
    <property type="match status" value="1"/>
</dbReference>
<proteinExistence type="predicted"/>
<name>A0A5B8UD48_9BACT</name>
<dbReference type="SUPFAM" id="SSF50939">
    <property type="entry name" value="Sialidases"/>
    <property type="match status" value="1"/>
</dbReference>
<dbReference type="Proteomes" id="UP000321204">
    <property type="component" value="Chromosome"/>
</dbReference>
<dbReference type="InterPro" id="IPR051495">
    <property type="entry name" value="Epithelial_Barrier/Signaling"/>
</dbReference>
<dbReference type="EMBL" id="CP042433">
    <property type="protein sequence ID" value="QEC54591.1"/>
    <property type="molecule type" value="Genomic_DNA"/>
</dbReference>
<dbReference type="Gene3D" id="2.60.40.10">
    <property type="entry name" value="Immunoglobulins"/>
    <property type="match status" value="2"/>
</dbReference>
<evidence type="ECO:0000256" key="4">
    <source>
        <dbReference type="SAM" id="MobiDB-lite"/>
    </source>
</evidence>
<evidence type="ECO:0000259" key="6">
    <source>
        <dbReference type="PROSITE" id="PS50093"/>
    </source>
</evidence>
<dbReference type="SUPFAM" id="SSF49299">
    <property type="entry name" value="PKD domain"/>
    <property type="match status" value="1"/>
</dbReference>
<dbReference type="Gene3D" id="2.120.10.10">
    <property type="match status" value="2"/>
</dbReference>
<organism evidence="7 8">
    <name type="scientific">Flavisolibacter ginsenosidimutans</name>
    <dbReference type="NCBI Taxonomy" id="661481"/>
    <lineage>
        <taxon>Bacteria</taxon>
        <taxon>Pseudomonadati</taxon>
        <taxon>Bacteroidota</taxon>
        <taxon>Chitinophagia</taxon>
        <taxon>Chitinophagales</taxon>
        <taxon>Chitinophagaceae</taxon>
        <taxon>Flavisolibacter</taxon>
    </lineage>
</organism>
<dbReference type="InterPro" id="IPR036278">
    <property type="entry name" value="Sialidase_sf"/>
</dbReference>
<dbReference type="InterPro" id="IPR000601">
    <property type="entry name" value="PKD_dom"/>
</dbReference>
<dbReference type="InterPro" id="IPR031549">
    <property type="entry name" value="ASH"/>
</dbReference>
<dbReference type="PROSITE" id="PS50093">
    <property type="entry name" value="PKD"/>
    <property type="match status" value="1"/>
</dbReference>
<evidence type="ECO:0000256" key="1">
    <source>
        <dbReference type="ARBA" id="ARBA00004496"/>
    </source>
</evidence>
<feature type="region of interest" description="Disordered" evidence="4">
    <location>
        <begin position="809"/>
        <end position="830"/>
    </location>
</feature>
<dbReference type="PANTHER" id="PTHR13802:SF52">
    <property type="entry name" value="MUCIN-4"/>
    <property type="match status" value="1"/>
</dbReference>
<evidence type="ECO:0000256" key="2">
    <source>
        <dbReference type="ARBA" id="ARBA00022490"/>
    </source>
</evidence>
<feature type="chain" id="PRO_5023125066" evidence="5">
    <location>
        <begin position="25"/>
        <end position="1301"/>
    </location>
</feature>
<dbReference type="InterPro" id="IPR026444">
    <property type="entry name" value="Secre_tail"/>
</dbReference>
<accession>A0A5B8UD48</accession>
<dbReference type="CDD" id="cd15482">
    <property type="entry name" value="Sialidase_non-viral"/>
    <property type="match status" value="1"/>
</dbReference>
<dbReference type="OrthoDB" id="666266at2"/>
<keyword evidence="5" id="KW-0732">Signal</keyword>
<comment type="subcellular location">
    <subcellularLocation>
        <location evidence="1">Cytoplasm</location>
    </subcellularLocation>
</comment>
<keyword evidence="8" id="KW-1185">Reference proteome</keyword>
<reference evidence="7 8" key="1">
    <citation type="journal article" date="2015" name="Int. J. Syst. Evol. Microbiol.">
        <title>Flavisolibacter ginsenosidimutans sp. nov., with ginsenoside-converting activity isolated from soil used for cultivating ginseng.</title>
        <authorList>
            <person name="Zhao Y."/>
            <person name="Liu Q."/>
            <person name="Kang M.S."/>
            <person name="Jin F."/>
            <person name="Yu H."/>
            <person name="Im W.T."/>
        </authorList>
    </citation>
    <scope>NUCLEOTIDE SEQUENCE [LARGE SCALE GENOMIC DNA]</scope>
    <source>
        <strain evidence="7 8">Gsoil 636</strain>
    </source>
</reference>
<dbReference type="RefSeq" id="WP_146781663.1">
    <property type="nucleotide sequence ID" value="NZ_BAABIO010000006.1"/>
</dbReference>
<dbReference type="Pfam" id="PF06119">
    <property type="entry name" value="NIDO"/>
    <property type="match status" value="1"/>
</dbReference>
<dbReference type="Pfam" id="PF15780">
    <property type="entry name" value="ASH"/>
    <property type="match status" value="1"/>
</dbReference>
<evidence type="ECO:0000256" key="3">
    <source>
        <dbReference type="ARBA" id="ARBA00023157"/>
    </source>
</evidence>
<dbReference type="GO" id="GO:0007160">
    <property type="term" value="P:cell-matrix adhesion"/>
    <property type="evidence" value="ECO:0007669"/>
    <property type="project" value="InterPro"/>
</dbReference>
<evidence type="ECO:0000313" key="7">
    <source>
        <dbReference type="EMBL" id="QEC54591.1"/>
    </source>
</evidence>
<keyword evidence="2" id="KW-0963">Cytoplasm</keyword>
<dbReference type="InterPro" id="IPR035986">
    <property type="entry name" value="PKD_dom_sf"/>
</dbReference>
<evidence type="ECO:0000256" key="5">
    <source>
        <dbReference type="SAM" id="SignalP"/>
    </source>
</evidence>
<gene>
    <name evidence="7" type="ORF">FSB75_01315</name>
</gene>
<dbReference type="CDD" id="cd00146">
    <property type="entry name" value="PKD"/>
    <property type="match status" value="1"/>
</dbReference>